<organism evidence="1 2">
    <name type="scientific">Cladosporium halotolerans</name>
    <dbReference type="NCBI Taxonomy" id="1052096"/>
    <lineage>
        <taxon>Eukaryota</taxon>
        <taxon>Fungi</taxon>
        <taxon>Dikarya</taxon>
        <taxon>Ascomycota</taxon>
        <taxon>Pezizomycotina</taxon>
        <taxon>Dothideomycetes</taxon>
        <taxon>Dothideomycetidae</taxon>
        <taxon>Cladosporiales</taxon>
        <taxon>Cladosporiaceae</taxon>
        <taxon>Cladosporium</taxon>
    </lineage>
</organism>
<dbReference type="Proteomes" id="UP000803884">
    <property type="component" value="Unassembled WGS sequence"/>
</dbReference>
<dbReference type="Gene3D" id="3.30.559.10">
    <property type="entry name" value="Chloramphenicol acetyltransferase-like domain"/>
    <property type="match status" value="1"/>
</dbReference>
<protein>
    <submittedName>
        <fullName evidence="1">Uncharacterized protein</fullName>
    </submittedName>
</protein>
<evidence type="ECO:0000313" key="1">
    <source>
        <dbReference type="EMBL" id="KAL1590651.1"/>
    </source>
</evidence>
<dbReference type="PANTHER" id="PTHR28037:SF1">
    <property type="entry name" value="ALCOHOL O-ACETYLTRANSFERASE 1-RELATED"/>
    <property type="match status" value="1"/>
</dbReference>
<dbReference type="PANTHER" id="PTHR28037">
    <property type="entry name" value="ALCOHOL O-ACETYLTRANSFERASE 1-RELATED"/>
    <property type="match status" value="1"/>
</dbReference>
<gene>
    <name evidence="1" type="ORF">WHR41_00794</name>
</gene>
<reference evidence="1 2" key="1">
    <citation type="journal article" date="2020" name="Microbiol. Resour. Announc.">
        <title>Draft Genome Sequence of a Cladosporium Species Isolated from the Mesophotic Ascidian Didemnum maculosum.</title>
        <authorList>
            <person name="Gioti A."/>
            <person name="Siaperas R."/>
            <person name="Nikolaivits E."/>
            <person name="Le Goff G."/>
            <person name="Ouazzani J."/>
            <person name="Kotoulas G."/>
            <person name="Topakas E."/>
        </authorList>
    </citation>
    <scope>NUCLEOTIDE SEQUENCE [LARGE SCALE GENOMIC DNA]</scope>
    <source>
        <strain evidence="1 2">TM138-S3</strain>
    </source>
</reference>
<proteinExistence type="predicted"/>
<keyword evidence="2" id="KW-1185">Reference proteome</keyword>
<name>A0AB34L3T3_9PEZI</name>
<comment type="caution">
    <text evidence="1">The sequence shown here is derived from an EMBL/GenBank/DDBJ whole genome shotgun (WGS) entry which is preliminary data.</text>
</comment>
<dbReference type="EMBL" id="JAAQHG020000002">
    <property type="protein sequence ID" value="KAL1590651.1"/>
    <property type="molecule type" value="Genomic_DNA"/>
</dbReference>
<dbReference type="GeneID" id="96002238"/>
<dbReference type="InterPro" id="IPR023213">
    <property type="entry name" value="CAT-like_dom_sf"/>
</dbReference>
<dbReference type="AlphaFoldDB" id="A0AB34L3T3"/>
<accession>A0AB34L3T3</accession>
<dbReference type="RefSeq" id="XP_069233756.1">
    <property type="nucleotide sequence ID" value="XM_069369400.1"/>
</dbReference>
<evidence type="ECO:0000313" key="2">
    <source>
        <dbReference type="Proteomes" id="UP000803884"/>
    </source>
</evidence>
<dbReference type="InterPro" id="IPR052058">
    <property type="entry name" value="Alcohol_O-acetyltransferase"/>
</dbReference>
<sequence length="583" mass="64478">MPTSPTPPWREQYGNAEAYAWKTATDGGNTKFYRPLGLVEYAFDSDGRYYEGRADLNVQLDLVAKSNISTQDLRHRILLAWTLFQFEHPLAQSKAVERRSYMSGSAVTTQPIYSVVDVPKDENAAIAAAKDSLVFLGDHFTEVDPYEFWVHAQNTARVIDPSQCLSKCFVFPLNTNPDGTLNLRFLLILGHQIADGLTNYTWMRSFVHILNKSLPDLHTALRANTTPTSLLSRLPPPQESLYPLITGSPARKRWFWLLTRILRHVRTPHPAGFANPLRRPTPSAPLPYPPTFAPVLSYTRLPRLNTLPVFARASLPATSRLSALCRSAGVSVGAGCFALAALSMMEFNERADPSVPLSARKPFITGFPLNPRPFLREPIGAESLMLAFSDGIELPFLPSRLPLEGRIRLLARRAQAQLAVYQKREARAAETRAEKLAFMGSRGPGRMLATQYVSSIERAAKMLPEGEVEAGPQGAYAMRPNATVQTCGVSSVGKRAALIGRGMYDFEEEGRDFVADFWDMKAAVRAREGEFLIGVEGAEDGLSIFVSADASAMDPGLVKEWQGRLGEMFEELEKEGTKGRASL</sequence>